<sequence length="423" mass="47105">MSRFCVGEWLESDQAVFADWMKSLGEHAAAHPAPLLPPVKALEECVARSPRLSALVAQMFVQLPVGSPPCDRDPTGRPQAGSFAQALHMISVALGRPPEFNKTGLTGLPINAILDWLLPTEAGHAFFLDDDVNRCLKDILDYWGEFLRSAASLPALTDRPRKGWFSLDAMARMPDFDREFECDPALPHRGFTSWDDFFTRRFWPGQRPVEAIDDDAVIVNACESAPYRLAREVKLNDRFWIKAQPYALERMLAGDELAPRFDGGTVYQAFLSSFSYHRWHSPVAGRIVKAYVVEGSYYSSCIEEGLDPCGPRRSQAYITQVATRALVFIEADHPGIGLMCFMAVGMAEVSACEITVRAGDRVGKGQQIGMFHFGGSTHCLIFRPETELDFDLRGQTPGLDAEKIKLGERIATVRRRTDVSDEV</sequence>
<dbReference type="PANTHER" id="PTHR10067:SF9">
    <property type="entry name" value="PHOSPHATIDYLSERINE DECARBOXYLASE FAMILY PROTEIN (AFU_ORTHOLOGUE AFUA_7G01730)"/>
    <property type="match status" value="1"/>
</dbReference>
<keyword evidence="1" id="KW-0210">Decarboxylase</keyword>
<evidence type="ECO:0000259" key="5">
    <source>
        <dbReference type="Pfam" id="PF12588"/>
    </source>
</evidence>
<dbReference type="Pfam" id="PF02666">
    <property type="entry name" value="PS_Dcarbxylase"/>
    <property type="match status" value="1"/>
</dbReference>
<keyword evidence="7" id="KW-1185">Reference proteome</keyword>
<reference evidence="7" key="2">
    <citation type="submission" date="2023-07" db="EMBL/GenBank/DDBJ databases">
        <title>Duganella aceri sp. nov., isolated from tree sap.</title>
        <authorList>
            <person name="Kim I.S."/>
        </authorList>
    </citation>
    <scope>NUCLEOTIDE SEQUENCE [LARGE SCALE GENOMIC DNA]</scope>
    <source>
        <strain evidence="7">SAP-35</strain>
    </source>
</reference>
<feature type="domain" description="L-tryptophan decarboxylase PsiD-like" evidence="5">
    <location>
        <begin position="37"/>
        <end position="173"/>
    </location>
</feature>
<organism evidence="6 7">
    <name type="scientific">Duganella aceris</name>
    <dbReference type="NCBI Taxonomy" id="2703883"/>
    <lineage>
        <taxon>Bacteria</taxon>
        <taxon>Pseudomonadati</taxon>
        <taxon>Pseudomonadota</taxon>
        <taxon>Betaproteobacteria</taxon>
        <taxon>Burkholderiales</taxon>
        <taxon>Oxalobacteraceae</taxon>
        <taxon>Telluria group</taxon>
        <taxon>Duganella</taxon>
    </lineage>
</organism>
<name>A0ABX0FP17_9BURK</name>
<keyword evidence="2" id="KW-0865">Zymogen</keyword>
<evidence type="ECO:0000256" key="1">
    <source>
        <dbReference type="ARBA" id="ARBA00022793"/>
    </source>
</evidence>
<evidence type="ECO:0000256" key="4">
    <source>
        <dbReference type="ARBA" id="ARBA00023317"/>
    </source>
</evidence>
<dbReference type="EMBL" id="JAADJT010000008">
    <property type="protein sequence ID" value="NGZ86236.1"/>
    <property type="molecule type" value="Genomic_DNA"/>
</dbReference>
<dbReference type="PANTHER" id="PTHR10067">
    <property type="entry name" value="PHOSPHATIDYLSERINE DECARBOXYLASE"/>
    <property type="match status" value="1"/>
</dbReference>
<evidence type="ECO:0000256" key="3">
    <source>
        <dbReference type="ARBA" id="ARBA00023239"/>
    </source>
</evidence>
<dbReference type="Pfam" id="PF12588">
    <property type="entry name" value="PSDC"/>
    <property type="match status" value="1"/>
</dbReference>
<keyword evidence="4" id="KW-0670">Pyruvate</keyword>
<dbReference type="InterPro" id="IPR022237">
    <property type="entry name" value="PsiD-like"/>
</dbReference>
<proteinExistence type="predicted"/>
<gene>
    <name evidence="6" type="ORF">GW587_18500</name>
</gene>
<comment type="caution">
    <text evidence="6">The sequence shown here is derived from an EMBL/GenBank/DDBJ whole genome shotgun (WGS) entry which is preliminary data.</text>
</comment>
<reference evidence="6 7" key="1">
    <citation type="submission" date="2020-01" db="EMBL/GenBank/DDBJ databases">
        <authorList>
            <person name="Lee S.D."/>
        </authorList>
    </citation>
    <scope>NUCLEOTIDE SEQUENCE [LARGE SCALE GENOMIC DNA]</scope>
    <source>
        <strain evidence="6 7">SAP-35</strain>
    </source>
</reference>
<evidence type="ECO:0000313" key="7">
    <source>
        <dbReference type="Proteomes" id="UP000666369"/>
    </source>
</evidence>
<dbReference type="Proteomes" id="UP000666369">
    <property type="component" value="Unassembled WGS sequence"/>
</dbReference>
<dbReference type="RefSeq" id="WP_166105924.1">
    <property type="nucleotide sequence ID" value="NZ_JAADJT010000008.1"/>
</dbReference>
<dbReference type="InterPro" id="IPR003817">
    <property type="entry name" value="PS_Dcarbxylase"/>
</dbReference>
<keyword evidence="3" id="KW-0456">Lyase</keyword>
<evidence type="ECO:0000256" key="2">
    <source>
        <dbReference type="ARBA" id="ARBA00023145"/>
    </source>
</evidence>
<evidence type="ECO:0000313" key="6">
    <source>
        <dbReference type="EMBL" id="NGZ86236.1"/>
    </source>
</evidence>
<protein>
    <submittedName>
        <fullName evidence="6">Phosphatidylserine decarboxylase family protein</fullName>
    </submittedName>
</protein>
<accession>A0ABX0FP17</accession>